<comment type="caution">
    <text evidence="2">The sequence shown here is derived from an EMBL/GenBank/DDBJ whole genome shotgun (WGS) entry which is preliminary data.</text>
</comment>
<evidence type="ECO:0000313" key="2">
    <source>
        <dbReference type="EMBL" id="MBD2150437.1"/>
    </source>
</evidence>
<dbReference type="Proteomes" id="UP000631421">
    <property type="component" value="Unassembled WGS sequence"/>
</dbReference>
<accession>A0A926UST3</accession>
<feature type="region of interest" description="Disordered" evidence="1">
    <location>
        <begin position="335"/>
        <end position="357"/>
    </location>
</feature>
<feature type="region of interest" description="Disordered" evidence="1">
    <location>
        <begin position="378"/>
        <end position="443"/>
    </location>
</feature>
<gene>
    <name evidence="2" type="ORF">H6F44_09945</name>
</gene>
<name>A0A926UST3_9CYAN</name>
<dbReference type="RefSeq" id="WP_190350803.1">
    <property type="nucleotide sequence ID" value="NZ_JACJPY010000026.1"/>
</dbReference>
<dbReference type="EMBL" id="JACJPY010000026">
    <property type="protein sequence ID" value="MBD2150437.1"/>
    <property type="molecule type" value="Genomic_DNA"/>
</dbReference>
<evidence type="ECO:0000313" key="3">
    <source>
        <dbReference type="Proteomes" id="UP000631421"/>
    </source>
</evidence>
<protein>
    <recommendedName>
        <fullName evidence="4">SPOR domain-containing protein</fullName>
    </recommendedName>
</protein>
<organism evidence="2 3">
    <name type="scientific">Pseudanabaena cinerea FACHB-1277</name>
    <dbReference type="NCBI Taxonomy" id="2949581"/>
    <lineage>
        <taxon>Bacteria</taxon>
        <taxon>Bacillati</taxon>
        <taxon>Cyanobacteriota</taxon>
        <taxon>Cyanophyceae</taxon>
        <taxon>Pseudanabaenales</taxon>
        <taxon>Pseudanabaenaceae</taxon>
        <taxon>Pseudanabaena</taxon>
        <taxon>Pseudanabaena cinerea</taxon>
    </lineage>
</organism>
<feature type="compositionally biased region" description="Polar residues" evidence="1">
    <location>
        <begin position="335"/>
        <end position="345"/>
    </location>
</feature>
<feature type="compositionally biased region" description="Low complexity" evidence="1">
    <location>
        <begin position="156"/>
        <end position="168"/>
    </location>
</feature>
<evidence type="ECO:0000256" key="1">
    <source>
        <dbReference type="SAM" id="MobiDB-lite"/>
    </source>
</evidence>
<sequence>MQTLSPISPTKTSHRVAYAEAELTPAIAHSSILQTALNGLDANLNDELDRYRHWQENGQTISYLNPFRPRVVSVDSVWTAASLAELTPPSSTGDLKGDSRLTSSGNTLKMPMMPTLNTMPPLDNQVVEFNNLSYENLANLEAYVEQQVHRQSNAKSTVSTNVSLNSSNAAEPRTASAPEVIKPMAQASTLDDDAILQNFANDYAEYYSDNEQNLAGSAVQQITNPSQSALHSLLNPVGIISLLLLLFSSAAIGYLLVDPSSVMKLFKPDHNSNSSQSLADPNVVNNAASKVDQALISPVPFTSGDRPLTSLSDLNQQNLKIDPKADLKTDTINKTNALGSNSSVKPSGLFVPNGNPSSLRTVPSTNFFRSAPTAAAPFSPVLAPIQREPEPSDRDNPPAREPYREPAPQPVRRVSPSGNSSASTPSRSAPAAPTAAAAPKSAAPARTAVKYAAPLSANPQTVPPSAPSASYRVVVENGYAASAQQVEKNAFVRPDGQVQVGSYRDPNAAQQSLEQLRRQGIPARIE</sequence>
<keyword evidence="3" id="KW-1185">Reference proteome</keyword>
<feature type="region of interest" description="Disordered" evidence="1">
    <location>
        <begin position="87"/>
        <end position="111"/>
    </location>
</feature>
<reference evidence="2 3" key="1">
    <citation type="journal article" date="2015" name="ISME J.">
        <title>Draft Genome Sequence of Streptomyces incarnatus NRRL8089, which Produces the Nucleoside Antibiotic Sinefungin.</title>
        <authorList>
            <person name="Oshima K."/>
            <person name="Hattori M."/>
            <person name="Shimizu H."/>
            <person name="Fukuda K."/>
            <person name="Nemoto M."/>
            <person name="Inagaki K."/>
            <person name="Tamura T."/>
        </authorList>
    </citation>
    <scope>NUCLEOTIDE SEQUENCE [LARGE SCALE GENOMIC DNA]</scope>
    <source>
        <strain evidence="2 3">FACHB-1277</strain>
    </source>
</reference>
<proteinExistence type="predicted"/>
<dbReference type="AlphaFoldDB" id="A0A926UST3"/>
<feature type="region of interest" description="Disordered" evidence="1">
    <location>
        <begin position="154"/>
        <end position="176"/>
    </location>
</feature>
<evidence type="ECO:0008006" key="4">
    <source>
        <dbReference type="Google" id="ProtNLM"/>
    </source>
</evidence>
<feature type="compositionally biased region" description="Low complexity" evidence="1">
    <location>
        <begin position="415"/>
        <end position="443"/>
    </location>
</feature>
<feature type="compositionally biased region" description="Basic and acidic residues" evidence="1">
    <location>
        <begin position="387"/>
        <end position="404"/>
    </location>
</feature>
<feature type="region of interest" description="Disordered" evidence="1">
    <location>
        <begin position="498"/>
        <end position="526"/>
    </location>
</feature>